<evidence type="ECO:0000313" key="3">
    <source>
        <dbReference type="Proteomes" id="UP001451303"/>
    </source>
</evidence>
<evidence type="ECO:0000313" key="2">
    <source>
        <dbReference type="EMBL" id="KAL0475150.1"/>
    </source>
</evidence>
<feature type="compositionally biased region" description="Polar residues" evidence="1">
    <location>
        <begin position="98"/>
        <end position="113"/>
    </location>
</feature>
<feature type="region of interest" description="Disordered" evidence="1">
    <location>
        <begin position="789"/>
        <end position="828"/>
    </location>
</feature>
<organism evidence="2 3">
    <name type="scientific">Neurospora intermedia</name>
    <dbReference type="NCBI Taxonomy" id="5142"/>
    <lineage>
        <taxon>Eukaryota</taxon>
        <taxon>Fungi</taxon>
        <taxon>Dikarya</taxon>
        <taxon>Ascomycota</taxon>
        <taxon>Pezizomycotina</taxon>
        <taxon>Sordariomycetes</taxon>
        <taxon>Sordariomycetidae</taxon>
        <taxon>Sordariales</taxon>
        <taxon>Sordariaceae</taxon>
        <taxon>Neurospora</taxon>
    </lineage>
</organism>
<feature type="compositionally biased region" description="Polar residues" evidence="1">
    <location>
        <begin position="570"/>
        <end position="594"/>
    </location>
</feature>
<feature type="compositionally biased region" description="Polar residues" evidence="1">
    <location>
        <begin position="305"/>
        <end position="314"/>
    </location>
</feature>
<evidence type="ECO:0000256" key="1">
    <source>
        <dbReference type="SAM" id="MobiDB-lite"/>
    </source>
</evidence>
<gene>
    <name evidence="2" type="ORF">QR685DRAFT_37033</name>
</gene>
<dbReference type="EMBL" id="JAVLET010000001">
    <property type="protein sequence ID" value="KAL0475150.1"/>
    <property type="molecule type" value="Genomic_DNA"/>
</dbReference>
<accession>A0ABR3DR49</accession>
<reference evidence="2 3" key="1">
    <citation type="submission" date="2023-09" db="EMBL/GenBank/DDBJ databases">
        <title>Multi-omics analysis of a traditional fermented food reveals byproduct-associated fungal strains for waste-to-food upcycling.</title>
        <authorList>
            <consortium name="Lawrence Berkeley National Laboratory"/>
            <person name="Rekdal V.M."/>
            <person name="Villalobos-Escobedo J.M."/>
            <person name="Rodriguez-Valeron N."/>
            <person name="Garcia M.O."/>
            <person name="Vasquez D.P."/>
            <person name="Damayanti I."/>
            <person name="Sorensen P.M."/>
            <person name="Baidoo E.E."/>
            <person name="De Carvalho A.C."/>
            <person name="Riley R."/>
            <person name="Lipzen A."/>
            <person name="He G."/>
            <person name="Yan M."/>
            <person name="Haridas S."/>
            <person name="Daum C."/>
            <person name="Yoshinaga Y."/>
            <person name="Ng V."/>
            <person name="Grigoriev I.V."/>
            <person name="Munk R."/>
            <person name="Nuraida L."/>
            <person name="Wijaya C.H."/>
            <person name="Morales P.-C."/>
            <person name="Keasling J.D."/>
        </authorList>
    </citation>
    <scope>NUCLEOTIDE SEQUENCE [LARGE SCALE GENOMIC DNA]</scope>
    <source>
        <strain evidence="2 3">FGSC 2613</strain>
    </source>
</reference>
<proteinExistence type="predicted"/>
<feature type="compositionally biased region" description="Basic and acidic residues" evidence="1">
    <location>
        <begin position="266"/>
        <end position="287"/>
    </location>
</feature>
<comment type="caution">
    <text evidence="2">The sequence shown here is derived from an EMBL/GenBank/DDBJ whole genome shotgun (WGS) entry which is preliminary data.</text>
</comment>
<feature type="region of interest" description="Disordered" evidence="1">
    <location>
        <begin position="570"/>
        <end position="603"/>
    </location>
</feature>
<feature type="region of interest" description="Disordered" evidence="1">
    <location>
        <begin position="47"/>
        <end position="351"/>
    </location>
</feature>
<sequence length="852" mass="95480">MEQWLPPSHESTADLTRADGGDLWTVVSSQRRARSPSRLTAFSDVNGLSYLGSLPKPITIDSSPKKRDPLADMLPDSWEPTQKHDPMPSTETPPQPENKAQPTATAQTQNRTPLSADDPTLDMPWNSASSRRRPTKIRQSQAKPKAKPIGGAGSTSPTEPDKSTDSTSPHDGLALRRSPRIFQLNAHQKLQKTTPPPSRSEVEEDIQKSKSGPIPPIPRKRKARPHATENLGTSGSDTRYKAATALPARPSKVPRLEQASPAKGEPAAKDSEAARPRPANRDNRIPAEPEEEVFPQDDRIEKHTPASNKLQTSNESEESVLSYHNKLEKQDSTTTGVQTSNEPKEMLQPPHESTRKIDTQPIYQNQAIQQFSPQLPSEDKFLASAFLAKTTANLMAVTQHEQRPSGEQAALVHDVANELPKRISRDAVSSLAPKDIVPSHVAHVWDRLAQRGPQHQILDLEQAEEAVPILQPTCRGQKYHGVNSEISSSLLFMDQGPVYDDDQEPGAAPRLPRNMFHNGLETFKDQVLHRNTAPTLRKEPSHDQLPVQTIAQQSGLAYSLPHAANFTNEFQGTPVQRPQSQWSASTPLEQSRPTSPGEVWRRETEDKSTYAILHKIGMMLHRALKPSEEVMDDIIRDYLENSVLLLELMNTCHETERESTVENYEAATKRLYFMFDTALQDVRHLQEQLQSFDISKILASARRPELVKKMHMLNRLCDERLREYVEQSSRATTEEEDPVPKKDDLVELFKTQLYRQIGHSVDVTTKLQMIDAEADEFIENLRNEIGFRSRQSGVQRVSDESEPAFQAMRQDDNDMLGSKQKKPASAGEILADISQEVIEVSSHYDSDSDYVD</sequence>
<name>A0ABR3DR49_NEUIN</name>
<dbReference type="Proteomes" id="UP001451303">
    <property type="component" value="Unassembled WGS sequence"/>
</dbReference>
<feature type="compositionally biased region" description="Polar residues" evidence="1">
    <location>
        <begin position="332"/>
        <end position="341"/>
    </location>
</feature>
<protein>
    <submittedName>
        <fullName evidence="2">Uncharacterized protein</fullName>
    </submittedName>
</protein>
<keyword evidence="3" id="KW-1185">Reference proteome</keyword>